<proteinExistence type="predicted"/>
<dbReference type="EMBL" id="LR796850">
    <property type="protein sequence ID" value="CAB4170204.1"/>
    <property type="molecule type" value="Genomic_DNA"/>
</dbReference>
<accession>A0A6J5QKN2</accession>
<evidence type="ECO:0000313" key="6">
    <source>
        <dbReference type="EMBL" id="CAB4217131.1"/>
    </source>
</evidence>
<dbReference type="SUPFAM" id="SSF53335">
    <property type="entry name" value="S-adenosyl-L-methionine-dependent methyltransferases"/>
    <property type="match status" value="1"/>
</dbReference>
<evidence type="ECO:0000313" key="3">
    <source>
        <dbReference type="EMBL" id="CAB4183067.1"/>
    </source>
</evidence>
<dbReference type="Gene3D" id="3.40.50.150">
    <property type="entry name" value="Vaccinia Virus protein VP39"/>
    <property type="match status" value="1"/>
</dbReference>
<organism evidence="3">
    <name type="scientific">uncultured Caudovirales phage</name>
    <dbReference type="NCBI Taxonomy" id="2100421"/>
    <lineage>
        <taxon>Viruses</taxon>
        <taxon>Duplodnaviria</taxon>
        <taxon>Heunggongvirae</taxon>
        <taxon>Uroviricota</taxon>
        <taxon>Caudoviricetes</taxon>
        <taxon>Peduoviridae</taxon>
        <taxon>Maltschvirus</taxon>
        <taxon>Maltschvirus maltsch</taxon>
    </lineage>
</organism>
<name>A0A6J5QKN2_9CAUD</name>
<dbReference type="EMBL" id="LR797447">
    <property type="protein sequence ID" value="CAB4217131.1"/>
    <property type="molecule type" value="Genomic_DNA"/>
</dbReference>
<gene>
    <name evidence="3" type="ORF">UFOVP1082_14</name>
    <name evidence="4" type="ORF">UFOVP1322_58</name>
    <name evidence="5" type="ORF">UFOVP1434_21</name>
    <name evidence="7" type="ORF">UFOVP1529_2</name>
    <name evidence="6" type="ORF">UFOVP1593_14</name>
    <name evidence="1" type="ORF">UFOVP906_51</name>
    <name evidence="2" type="ORF">UFOVP992_18</name>
</gene>
<dbReference type="EMBL" id="LR798371">
    <property type="protein sequence ID" value="CAB5227051.1"/>
    <property type="molecule type" value="Genomic_DNA"/>
</dbReference>
<dbReference type="InterPro" id="IPR029063">
    <property type="entry name" value="SAM-dependent_MTases_sf"/>
</dbReference>
<dbReference type="EMBL" id="LR797385">
    <property type="protein sequence ID" value="CAB4212460.1"/>
    <property type="molecule type" value="Genomic_DNA"/>
</dbReference>
<reference evidence="3" key="1">
    <citation type="submission" date="2020-05" db="EMBL/GenBank/DDBJ databases">
        <authorList>
            <person name="Chiriac C."/>
            <person name="Salcher M."/>
            <person name="Ghai R."/>
            <person name="Kavagutti S V."/>
        </authorList>
    </citation>
    <scope>NUCLEOTIDE SEQUENCE</scope>
</reference>
<dbReference type="EMBL" id="LR797256">
    <property type="protein sequence ID" value="CAB4198074.1"/>
    <property type="molecule type" value="Genomic_DNA"/>
</dbReference>
<evidence type="ECO:0000313" key="5">
    <source>
        <dbReference type="EMBL" id="CAB4212460.1"/>
    </source>
</evidence>
<evidence type="ECO:0008006" key="8">
    <source>
        <dbReference type="Google" id="ProtNLM"/>
    </source>
</evidence>
<protein>
    <recommendedName>
        <fullName evidence="8">Methyltransferase type 11 domain-containing protein</fullName>
    </recommendedName>
</protein>
<dbReference type="EMBL" id="LR797035">
    <property type="protein sequence ID" value="CAB4183067.1"/>
    <property type="molecule type" value="Genomic_DNA"/>
</dbReference>
<dbReference type="EMBL" id="LR796936">
    <property type="protein sequence ID" value="CAB4176297.1"/>
    <property type="molecule type" value="Genomic_DNA"/>
</dbReference>
<evidence type="ECO:0000313" key="4">
    <source>
        <dbReference type="EMBL" id="CAB4198074.1"/>
    </source>
</evidence>
<evidence type="ECO:0000313" key="1">
    <source>
        <dbReference type="EMBL" id="CAB4170204.1"/>
    </source>
</evidence>
<evidence type="ECO:0000313" key="7">
    <source>
        <dbReference type="EMBL" id="CAB5227051.1"/>
    </source>
</evidence>
<sequence length="167" mass="19194">MKIQDWFKIGMKRDIPDLIDAGTVQLNLGSGNTLMPSAVNLDLPEWDARKDNLPEVLVGTVDTIWASHFFENLYGDNAIRMLRECEKSLKVGGTINIVVPYYTSMMQHQDLTHCSHWCEETLRTLFKNHYYEQSVSKGEWKLNVHACFMMAIVERNLALFIQVVKTA</sequence>
<evidence type="ECO:0000313" key="2">
    <source>
        <dbReference type="EMBL" id="CAB4176297.1"/>
    </source>
</evidence>